<gene>
    <name evidence="9" type="ORF">N7494_006959</name>
</gene>
<evidence type="ECO:0000256" key="5">
    <source>
        <dbReference type="PROSITE-ProRule" id="PRU00175"/>
    </source>
</evidence>
<dbReference type="EMBL" id="JAQIZZ010000006">
    <property type="protein sequence ID" value="KAJ5537480.1"/>
    <property type="molecule type" value="Genomic_DNA"/>
</dbReference>
<keyword evidence="10" id="KW-1185">Reference proteome</keyword>
<dbReference type="AlphaFoldDB" id="A0AAD6CSA6"/>
<accession>A0AAD6CSA6</accession>
<feature type="active site" description="Nucleophile" evidence="6">
    <location>
        <position position="515"/>
    </location>
</feature>
<feature type="short sequence motif" description="GXSXG" evidence="6">
    <location>
        <begin position="513"/>
        <end position="517"/>
    </location>
</feature>
<evidence type="ECO:0000256" key="1">
    <source>
        <dbReference type="ARBA" id="ARBA00022723"/>
    </source>
</evidence>
<dbReference type="Pfam" id="PF01734">
    <property type="entry name" value="Patatin"/>
    <property type="match status" value="1"/>
</dbReference>
<protein>
    <recommendedName>
        <fullName evidence="11">Calcium-independent phospholipase A2-gamma</fullName>
    </recommendedName>
</protein>
<dbReference type="GO" id="GO:0047499">
    <property type="term" value="F:calcium-independent phospholipase A2 activity"/>
    <property type="evidence" value="ECO:0007669"/>
    <property type="project" value="TreeGrafter"/>
</dbReference>
<reference evidence="9 10" key="1">
    <citation type="journal article" date="2023" name="IMA Fungus">
        <title>Comparative genomic study of the Penicillium genus elucidates a diverse pangenome and 15 lateral gene transfer events.</title>
        <authorList>
            <person name="Petersen C."/>
            <person name="Sorensen T."/>
            <person name="Nielsen M.R."/>
            <person name="Sondergaard T.E."/>
            <person name="Sorensen J.L."/>
            <person name="Fitzpatrick D.A."/>
            <person name="Frisvad J.C."/>
            <person name="Nielsen K.L."/>
        </authorList>
    </citation>
    <scope>NUCLEOTIDE SEQUENCE [LARGE SCALE GENOMIC DNA]</scope>
    <source>
        <strain evidence="9 10">IBT 35679</strain>
    </source>
</reference>
<keyword evidence="2 5" id="KW-0863">Zinc-finger</keyword>
<dbReference type="GO" id="GO:0016042">
    <property type="term" value="P:lipid catabolic process"/>
    <property type="evidence" value="ECO:0007669"/>
    <property type="project" value="UniProtKB-UniRule"/>
</dbReference>
<evidence type="ECO:0000313" key="10">
    <source>
        <dbReference type="Proteomes" id="UP001220324"/>
    </source>
</evidence>
<keyword evidence="6" id="KW-0378">Hydrolase</keyword>
<keyword evidence="3" id="KW-0862">Zinc</keyword>
<dbReference type="GO" id="GO:0046486">
    <property type="term" value="P:glycerolipid metabolic process"/>
    <property type="evidence" value="ECO:0007669"/>
    <property type="project" value="UniProtKB-ARBA"/>
</dbReference>
<dbReference type="CDD" id="cd07199">
    <property type="entry name" value="Pat17_PNPLA8_PNPLA9_like"/>
    <property type="match status" value="1"/>
</dbReference>
<evidence type="ECO:0000256" key="2">
    <source>
        <dbReference type="ARBA" id="ARBA00022771"/>
    </source>
</evidence>
<keyword evidence="1" id="KW-0479">Metal-binding</keyword>
<feature type="short sequence motif" description="GXGXXG" evidence="6">
    <location>
        <begin position="481"/>
        <end position="486"/>
    </location>
</feature>
<dbReference type="PANTHER" id="PTHR24185">
    <property type="entry name" value="CALCIUM-INDEPENDENT PHOSPHOLIPASE A2-GAMMA"/>
    <property type="match status" value="1"/>
</dbReference>
<evidence type="ECO:0000256" key="4">
    <source>
        <dbReference type="ARBA" id="ARBA00023098"/>
    </source>
</evidence>
<sequence length="962" mass="107068">MAAWLDLVNEGGAWTLVDTGRLEELVQGLPSPKRQCPCLVYFAGSSNRLKALRALNPHNNVTRKGPVGFIRLHLSGRTGHIESPVLFAESSLYLEKSQGDSRWSKHHSTHRHRRYAISDATNACSPVKLHQEVKAQLVLPWTQILCLFIDSQSDLQSARNLLQQPRRQLAIGGQPVSTTMRIVIVLTKQDDSHPTSARQFTDFEVFAETGETVVLDLRSRCGLSDTAAFEPLRTLIVEQLSAIRDQQESTGRRISASHLGAFWKSYIQSYKRCLNAPRFDLLTEARRGYPDDESMGRFLREGAHAVMSAGRSEEEMQIFVASAILMHAYPQKCTVRSQSRFSPPIVFAAWYEKHCAEISQNGATRSLSDSIGSHFNQQFLQLGANKTSATARKDFLRRYFRRWGGLYSTTTCMVCLCRPPEHMMPCKHALCDTCVVIFGKSSPRGEYHWDLTECPVCGEPFLVSIRQLPPTKHPVILSLDGGGVRGLIQLGLLRALEKRIGLPIASLPDLCLGTSVGALTAIDIFLNHSSVEHCAQAFPDLARKIFHASPVPVPRFVRWLASAFNVIPSSLYDSQSLAQTLKEAVPADRRIFDVTTASPAGCRVAVVASRTSDGKACVLANYRGTGQRRADAAYEFLMPNRDKENPYLSDIAECSVAAPFYFQPRRLPGFGPFQDGGVRANNPLAIAWRESGVIWPRAKRHDLLLSIGTGFTTLDSAHRSRHTTWEGALPRLFRATMSSPSMDGPQGFSEALNYLPHWSKPDVLRLDQLIPGPLPELDDTSALQELSEMEYRVPGELVRTVLASAMFFFEFDVTPVPGEIGFYCEGSILCSRPGAGEILARVLVEIPGAKFQIGQNHSLGDVDPKDRCEPCGYYRKRVAFHVASLEECFTINIANGVCCEKIGGFPKCAQEFLEAQQAFAHFGRADHQTPPWPPVRHCYCACEAKRTIRFVEPASRQKRRRL</sequence>
<evidence type="ECO:0000256" key="3">
    <source>
        <dbReference type="ARBA" id="ARBA00022833"/>
    </source>
</evidence>
<evidence type="ECO:0000259" key="8">
    <source>
        <dbReference type="PROSITE" id="PS51635"/>
    </source>
</evidence>
<dbReference type="GO" id="GO:0008270">
    <property type="term" value="F:zinc ion binding"/>
    <property type="evidence" value="ECO:0007669"/>
    <property type="project" value="UniProtKB-KW"/>
</dbReference>
<dbReference type="GO" id="GO:0019369">
    <property type="term" value="P:arachidonate metabolic process"/>
    <property type="evidence" value="ECO:0007669"/>
    <property type="project" value="TreeGrafter"/>
</dbReference>
<feature type="domain" description="PNPLA" evidence="8">
    <location>
        <begin position="477"/>
        <end position="688"/>
    </location>
</feature>
<dbReference type="PROSITE" id="PS00518">
    <property type="entry name" value="ZF_RING_1"/>
    <property type="match status" value="1"/>
</dbReference>
<dbReference type="PANTHER" id="PTHR24185:SF8">
    <property type="entry name" value="PNPLA DOMAIN-CONTAINING PROTEIN"/>
    <property type="match status" value="1"/>
</dbReference>
<keyword evidence="4 6" id="KW-0443">Lipid metabolism</keyword>
<evidence type="ECO:0000313" key="9">
    <source>
        <dbReference type="EMBL" id="KAJ5537480.1"/>
    </source>
</evidence>
<feature type="short sequence motif" description="DGA/G" evidence="6">
    <location>
        <begin position="675"/>
        <end position="677"/>
    </location>
</feature>
<dbReference type="PROSITE" id="PS51635">
    <property type="entry name" value="PNPLA"/>
    <property type="match status" value="1"/>
</dbReference>
<evidence type="ECO:0000259" key="7">
    <source>
        <dbReference type="PROSITE" id="PS50089"/>
    </source>
</evidence>
<name>A0AAD6CSA6_9EURO</name>
<dbReference type="InterPro" id="IPR001841">
    <property type="entry name" value="Znf_RING"/>
</dbReference>
<feature type="active site" description="Proton acceptor" evidence="6">
    <location>
        <position position="675"/>
    </location>
</feature>
<dbReference type="InterPro" id="IPR017907">
    <property type="entry name" value="Znf_RING_CS"/>
</dbReference>
<dbReference type="GO" id="GO:0016020">
    <property type="term" value="C:membrane"/>
    <property type="evidence" value="ECO:0007669"/>
    <property type="project" value="TreeGrafter"/>
</dbReference>
<evidence type="ECO:0008006" key="11">
    <source>
        <dbReference type="Google" id="ProtNLM"/>
    </source>
</evidence>
<proteinExistence type="predicted"/>
<keyword evidence="6" id="KW-0442">Lipid degradation</keyword>
<evidence type="ECO:0000256" key="6">
    <source>
        <dbReference type="PROSITE-ProRule" id="PRU01161"/>
    </source>
</evidence>
<organism evidence="9 10">
    <name type="scientific">Penicillium frequentans</name>
    <dbReference type="NCBI Taxonomy" id="3151616"/>
    <lineage>
        <taxon>Eukaryota</taxon>
        <taxon>Fungi</taxon>
        <taxon>Dikarya</taxon>
        <taxon>Ascomycota</taxon>
        <taxon>Pezizomycotina</taxon>
        <taxon>Eurotiomycetes</taxon>
        <taxon>Eurotiomycetidae</taxon>
        <taxon>Eurotiales</taxon>
        <taxon>Aspergillaceae</taxon>
        <taxon>Penicillium</taxon>
    </lineage>
</organism>
<comment type="caution">
    <text evidence="9">The sequence shown here is derived from an EMBL/GenBank/DDBJ whole genome shotgun (WGS) entry which is preliminary data.</text>
</comment>
<dbReference type="InterPro" id="IPR016035">
    <property type="entry name" value="Acyl_Trfase/lysoPLipase"/>
</dbReference>
<dbReference type="InterPro" id="IPR002641">
    <property type="entry name" value="PNPLA_dom"/>
</dbReference>
<dbReference type="SUPFAM" id="SSF52151">
    <property type="entry name" value="FabD/lysophospholipase-like"/>
    <property type="match status" value="1"/>
</dbReference>
<dbReference type="PROSITE" id="PS50089">
    <property type="entry name" value="ZF_RING_2"/>
    <property type="match status" value="1"/>
</dbReference>
<feature type="domain" description="RING-type" evidence="7">
    <location>
        <begin position="412"/>
        <end position="457"/>
    </location>
</feature>
<dbReference type="Gene3D" id="3.40.1090.10">
    <property type="entry name" value="Cytosolic phospholipase A2 catalytic domain"/>
    <property type="match status" value="1"/>
</dbReference>
<dbReference type="Proteomes" id="UP001220324">
    <property type="component" value="Unassembled WGS sequence"/>
</dbReference>
<dbReference type="SUPFAM" id="SSF57850">
    <property type="entry name" value="RING/U-box"/>
    <property type="match status" value="1"/>
</dbReference>